<gene>
    <name evidence="7" type="ORF">ACFS2C_02535</name>
</gene>
<protein>
    <submittedName>
        <fullName evidence="7">NAD(P)-dependent oxidoreductase</fullName>
        <ecNumber evidence="7">1.1.-.-</ecNumber>
    </submittedName>
</protein>
<feature type="domain" description="3-hydroxyisobutyrate dehydrogenase-like NAD-binding" evidence="6">
    <location>
        <begin position="166"/>
        <end position="281"/>
    </location>
</feature>
<evidence type="ECO:0000259" key="5">
    <source>
        <dbReference type="Pfam" id="PF03446"/>
    </source>
</evidence>
<evidence type="ECO:0000256" key="2">
    <source>
        <dbReference type="ARBA" id="ARBA00023002"/>
    </source>
</evidence>
<dbReference type="SUPFAM" id="SSF51735">
    <property type="entry name" value="NAD(P)-binding Rossmann-fold domains"/>
    <property type="match status" value="1"/>
</dbReference>
<dbReference type="PANTHER" id="PTHR43580:SF2">
    <property type="entry name" value="CYTOKINE-LIKE NUCLEAR FACTOR N-PAC"/>
    <property type="match status" value="1"/>
</dbReference>
<feature type="domain" description="6-phosphogluconate dehydrogenase NADP-binding" evidence="5">
    <location>
        <begin position="7"/>
        <end position="163"/>
    </location>
</feature>
<keyword evidence="3" id="KW-0520">NAD</keyword>
<dbReference type="Pfam" id="PF14833">
    <property type="entry name" value="NAD_binding_11"/>
    <property type="match status" value="1"/>
</dbReference>
<accession>A0ABW5W7R8</accession>
<proteinExistence type="inferred from homology"/>
<feature type="region of interest" description="Disordered" evidence="4">
    <location>
        <begin position="270"/>
        <end position="290"/>
    </location>
</feature>
<keyword evidence="2 7" id="KW-0560">Oxidoreductase</keyword>
<dbReference type="RefSeq" id="WP_377383698.1">
    <property type="nucleotide sequence ID" value="NZ_JBHSAN010000001.1"/>
</dbReference>
<dbReference type="Proteomes" id="UP001597478">
    <property type="component" value="Unassembled WGS sequence"/>
</dbReference>
<comment type="similarity">
    <text evidence="1">Belongs to the HIBADH-related family.</text>
</comment>
<organism evidence="7 8">
    <name type="scientific">Prauserella oleivorans</name>
    <dbReference type="NCBI Taxonomy" id="1478153"/>
    <lineage>
        <taxon>Bacteria</taxon>
        <taxon>Bacillati</taxon>
        <taxon>Actinomycetota</taxon>
        <taxon>Actinomycetes</taxon>
        <taxon>Pseudonocardiales</taxon>
        <taxon>Pseudonocardiaceae</taxon>
        <taxon>Prauserella</taxon>
    </lineage>
</organism>
<dbReference type="InterPro" id="IPR051265">
    <property type="entry name" value="HIBADH-related_NP60_sf"/>
</dbReference>
<reference evidence="8" key="1">
    <citation type="journal article" date="2019" name="Int. J. Syst. Evol. Microbiol.">
        <title>The Global Catalogue of Microorganisms (GCM) 10K type strain sequencing project: providing services to taxonomists for standard genome sequencing and annotation.</title>
        <authorList>
            <consortium name="The Broad Institute Genomics Platform"/>
            <consortium name="The Broad Institute Genome Sequencing Center for Infectious Disease"/>
            <person name="Wu L."/>
            <person name="Ma J."/>
        </authorList>
    </citation>
    <scope>NUCLEOTIDE SEQUENCE [LARGE SCALE GENOMIC DNA]</scope>
    <source>
        <strain evidence="8">IBRC-M 10906</strain>
    </source>
</reference>
<dbReference type="PIRSF" id="PIRSF000103">
    <property type="entry name" value="HIBADH"/>
    <property type="match status" value="1"/>
</dbReference>
<dbReference type="SUPFAM" id="SSF48179">
    <property type="entry name" value="6-phosphogluconate dehydrogenase C-terminal domain-like"/>
    <property type="match status" value="1"/>
</dbReference>
<dbReference type="Pfam" id="PF03446">
    <property type="entry name" value="NAD_binding_2"/>
    <property type="match status" value="1"/>
</dbReference>
<dbReference type="InterPro" id="IPR029154">
    <property type="entry name" value="HIBADH-like_NADP-bd"/>
</dbReference>
<evidence type="ECO:0000259" key="6">
    <source>
        <dbReference type="Pfam" id="PF14833"/>
    </source>
</evidence>
<dbReference type="EMBL" id="JBHUOF010000003">
    <property type="protein sequence ID" value="MFD2798266.1"/>
    <property type="molecule type" value="Genomic_DNA"/>
</dbReference>
<dbReference type="EC" id="1.1.-.-" evidence="7"/>
<keyword evidence="8" id="KW-1185">Reference proteome</keyword>
<evidence type="ECO:0000256" key="4">
    <source>
        <dbReference type="SAM" id="MobiDB-lite"/>
    </source>
</evidence>
<sequence length="290" mass="30320">MADIDTVAVLGAGGIMGFPMARNLARAGLQVRAWNRSREKAEPLSGDGVTVVDDPADAIDGADAIVTMLADADTVAGTVEGALGRATDGAVWIQTSTVGIDATARLRALADEHGVPFVDAPVLGTKQPAENAQLVVLASGPEQVRDRIQPVFDAIGKKTLWVGEAGAGSRLKLVANAWVMSVVEATAETVALAEGLDVDPRQFLEAVAGGPLDLPYLQLKAAAILERSFDPAMKLTLAAKDARLIAEAAEQHGLDLPLVRTIRNRFAEGAREHGDKDMSATYLTSAPDRG</sequence>
<dbReference type="PANTHER" id="PTHR43580">
    <property type="entry name" value="OXIDOREDUCTASE GLYR1-RELATED"/>
    <property type="match status" value="1"/>
</dbReference>
<dbReference type="InterPro" id="IPR008927">
    <property type="entry name" value="6-PGluconate_DH-like_C_sf"/>
</dbReference>
<evidence type="ECO:0000313" key="8">
    <source>
        <dbReference type="Proteomes" id="UP001597478"/>
    </source>
</evidence>
<evidence type="ECO:0000313" key="7">
    <source>
        <dbReference type="EMBL" id="MFD2798266.1"/>
    </source>
</evidence>
<dbReference type="InterPro" id="IPR036291">
    <property type="entry name" value="NAD(P)-bd_dom_sf"/>
</dbReference>
<name>A0ABW5W7R8_9PSEU</name>
<dbReference type="Gene3D" id="1.10.1040.10">
    <property type="entry name" value="N-(1-d-carboxylethyl)-l-norvaline Dehydrogenase, domain 2"/>
    <property type="match status" value="1"/>
</dbReference>
<dbReference type="Gene3D" id="3.40.50.720">
    <property type="entry name" value="NAD(P)-binding Rossmann-like Domain"/>
    <property type="match status" value="1"/>
</dbReference>
<dbReference type="InterPro" id="IPR013328">
    <property type="entry name" value="6PGD_dom2"/>
</dbReference>
<comment type="caution">
    <text evidence="7">The sequence shown here is derived from an EMBL/GenBank/DDBJ whole genome shotgun (WGS) entry which is preliminary data.</text>
</comment>
<dbReference type="InterPro" id="IPR015815">
    <property type="entry name" value="HIBADH-related"/>
</dbReference>
<evidence type="ECO:0000256" key="1">
    <source>
        <dbReference type="ARBA" id="ARBA00009080"/>
    </source>
</evidence>
<evidence type="ECO:0000256" key="3">
    <source>
        <dbReference type="ARBA" id="ARBA00023027"/>
    </source>
</evidence>
<dbReference type="GO" id="GO:0016491">
    <property type="term" value="F:oxidoreductase activity"/>
    <property type="evidence" value="ECO:0007669"/>
    <property type="project" value="UniProtKB-KW"/>
</dbReference>
<dbReference type="InterPro" id="IPR006115">
    <property type="entry name" value="6PGDH_NADP-bd"/>
</dbReference>